<dbReference type="InterPro" id="IPR038581">
    <property type="entry name" value="ODC_AZ_sf"/>
</dbReference>
<dbReference type="SUPFAM" id="SSF55729">
    <property type="entry name" value="Acyl-CoA N-acyltransferases (Nat)"/>
    <property type="match status" value="1"/>
</dbReference>
<dbReference type="InterPro" id="IPR002993">
    <property type="entry name" value="ODC_AZ"/>
</dbReference>
<dbReference type="GO" id="GO:0005737">
    <property type="term" value="C:cytoplasm"/>
    <property type="evidence" value="ECO:0007669"/>
    <property type="project" value="TreeGrafter"/>
</dbReference>
<evidence type="ECO:0000256" key="1">
    <source>
        <dbReference type="ARBA" id="ARBA00008796"/>
    </source>
</evidence>
<comment type="similarity">
    <text evidence="1">Belongs to the ODC antizyme family.</text>
</comment>
<dbReference type="GO" id="GO:0045732">
    <property type="term" value="P:positive regulation of protein catabolic process"/>
    <property type="evidence" value="ECO:0007669"/>
    <property type="project" value="TreeGrafter"/>
</dbReference>
<evidence type="ECO:0000313" key="5">
    <source>
        <dbReference type="EMBL" id="PAA73325.1"/>
    </source>
</evidence>
<protein>
    <recommendedName>
        <fullName evidence="2">Ornithine decarboxylase antizyme</fullName>
    </recommendedName>
</protein>
<gene>
    <name evidence="5" type="ORF">BOX15_Mlig004369g1</name>
    <name evidence="4" type="ORF">BOX15_Mlig004369g2</name>
</gene>
<dbReference type="PANTHER" id="PTHR10279">
    <property type="entry name" value="ORNITHINE DECARBOXYLASE ANTIZYME"/>
    <property type="match status" value="1"/>
</dbReference>
<dbReference type="PANTHER" id="PTHR10279:SF10">
    <property type="entry name" value="ORNITHINE DECARBOXYLASE ANTIZYME"/>
    <property type="match status" value="1"/>
</dbReference>
<sequence length="159" mass="17302">RLPGLRRVFDAPRAATVSAQLTEGSGLGALDKPPVTHVSQESSAYAGRQSGFAVGVGGQPLAYTLLPGAGQRQTMALFVTEGDQLGERLKQQLTDMLEFAEEELQCDRVLLGVSRRRQDKDALLKTLLFLGFAGYNPRPEERQGIEAGDFAYMVYQIAD</sequence>
<dbReference type="EMBL" id="NIVC01003239">
    <property type="protein sequence ID" value="PAA52458.1"/>
    <property type="molecule type" value="Genomic_DNA"/>
</dbReference>
<dbReference type="EMBL" id="NIVC01001019">
    <property type="protein sequence ID" value="PAA73325.1"/>
    <property type="molecule type" value="Genomic_DNA"/>
</dbReference>
<comment type="caution">
    <text evidence="5">The sequence shown here is derived from an EMBL/GenBank/DDBJ whole genome shotgun (WGS) entry which is preliminary data.</text>
</comment>
<proteinExistence type="inferred from homology"/>
<dbReference type="STRING" id="282301.A0A267FHQ6"/>
<dbReference type="InterPro" id="IPR016181">
    <property type="entry name" value="Acyl_CoA_acyltransferase"/>
</dbReference>
<organism evidence="5 6">
    <name type="scientific">Macrostomum lignano</name>
    <dbReference type="NCBI Taxonomy" id="282301"/>
    <lineage>
        <taxon>Eukaryota</taxon>
        <taxon>Metazoa</taxon>
        <taxon>Spiralia</taxon>
        <taxon>Lophotrochozoa</taxon>
        <taxon>Platyhelminthes</taxon>
        <taxon>Rhabditophora</taxon>
        <taxon>Macrostomorpha</taxon>
        <taxon>Macrostomida</taxon>
        <taxon>Macrostomidae</taxon>
        <taxon>Macrostomum</taxon>
    </lineage>
</organism>
<evidence type="ECO:0000313" key="6">
    <source>
        <dbReference type="Proteomes" id="UP000215902"/>
    </source>
</evidence>
<dbReference type="OrthoDB" id="5959761at2759"/>
<evidence type="ECO:0000256" key="2">
    <source>
        <dbReference type="ARBA" id="ARBA00017712"/>
    </source>
</evidence>
<reference evidence="5 6" key="1">
    <citation type="submission" date="2017-06" db="EMBL/GenBank/DDBJ databases">
        <title>A platform for efficient transgenesis in Macrostomum lignano, a flatworm model organism for stem cell research.</title>
        <authorList>
            <person name="Berezikov E."/>
        </authorList>
    </citation>
    <scope>NUCLEOTIDE SEQUENCE [LARGE SCALE GENOMIC DNA]</scope>
    <source>
        <strain evidence="5">DV1</strain>
        <tissue evidence="5">Whole organism</tissue>
    </source>
</reference>
<dbReference type="Pfam" id="PF02100">
    <property type="entry name" value="ODC_AZ"/>
    <property type="match status" value="1"/>
</dbReference>
<dbReference type="Gene3D" id="3.40.630.60">
    <property type="match status" value="1"/>
</dbReference>
<keyword evidence="3" id="KW-0688">Ribosomal frameshifting</keyword>
<keyword evidence="6" id="KW-1185">Reference proteome</keyword>
<evidence type="ECO:0000256" key="3">
    <source>
        <dbReference type="ARBA" id="ARBA00022758"/>
    </source>
</evidence>
<accession>A0A267FHQ6</accession>
<evidence type="ECO:0000313" key="4">
    <source>
        <dbReference type="EMBL" id="PAA52458.1"/>
    </source>
</evidence>
<dbReference type="GO" id="GO:0005634">
    <property type="term" value="C:nucleus"/>
    <property type="evidence" value="ECO:0007669"/>
    <property type="project" value="TreeGrafter"/>
</dbReference>
<dbReference type="AlphaFoldDB" id="A0A267FHQ6"/>
<feature type="non-terminal residue" evidence="5">
    <location>
        <position position="1"/>
    </location>
</feature>
<dbReference type="Proteomes" id="UP000215902">
    <property type="component" value="Unassembled WGS sequence"/>
</dbReference>
<dbReference type="GO" id="GO:0008073">
    <property type="term" value="F:ornithine decarboxylase inhibitor activity"/>
    <property type="evidence" value="ECO:0007669"/>
    <property type="project" value="InterPro"/>
</dbReference>
<dbReference type="GO" id="GO:0075523">
    <property type="term" value="P:viral translational frameshifting"/>
    <property type="evidence" value="ECO:0007669"/>
    <property type="project" value="UniProtKB-KW"/>
</dbReference>
<name>A0A267FHQ6_9PLAT</name>